<reference evidence="2" key="1">
    <citation type="submission" date="2022-10" db="EMBL/GenBank/DDBJ databases">
        <title>The WGS of Solirubrobacter ginsenosidimutans DSM 21036.</title>
        <authorList>
            <person name="Jiang Z."/>
        </authorList>
    </citation>
    <scope>NUCLEOTIDE SEQUENCE</scope>
    <source>
        <strain evidence="2">DSM 21036</strain>
    </source>
</reference>
<dbReference type="Proteomes" id="UP001149140">
    <property type="component" value="Unassembled WGS sequence"/>
</dbReference>
<keyword evidence="3" id="KW-1185">Reference proteome</keyword>
<dbReference type="SUPFAM" id="SSF102110">
    <property type="entry name" value="(2r)-phospho-3-sulfolactate synthase ComA"/>
    <property type="match status" value="1"/>
</dbReference>
<dbReference type="Pfam" id="PF02679">
    <property type="entry name" value="ComA"/>
    <property type="match status" value="1"/>
</dbReference>
<evidence type="ECO:0000313" key="2">
    <source>
        <dbReference type="EMBL" id="MDA0162171.1"/>
    </source>
</evidence>
<protein>
    <submittedName>
        <fullName evidence="2">Phosphosulfolactate synthase</fullName>
    </submittedName>
</protein>
<dbReference type="PANTHER" id="PTHR48413">
    <property type="match status" value="1"/>
</dbReference>
<accession>A0A9X3MSE6</accession>
<dbReference type="AlphaFoldDB" id="A0A9X3MSE6"/>
<dbReference type="RefSeq" id="WP_270041408.1">
    <property type="nucleotide sequence ID" value="NZ_JAPDOD010000016.1"/>
</dbReference>
<dbReference type="InterPro" id="IPR013785">
    <property type="entry name" value="Aldolase_TIM"/>
</dbReference>
<comment type="caution">
    <text evidence="2">The sequence shown here is derived from an EMBL/GenBank/DDBJ whole genome shotgun (WGS) entry which is preliminary data.</text>
</comment>
<dbReference type="EMBL" id="JAPDOD010000016">
    <property type="protein sequence ID" value="MDA0162171.1"/>
    <property type="molecule type" value="Genomic_DNA"/>
</dbReference>
<evidence type="ECO:0000313" key="3">
    <source>
        <dbReference type="Proteomes" id="UP001149140"/>
    </source>
</evidence>
<dbReference type="InterPro" id="IPR036112">
    <property type="entry name" value="ComA_synth_sf"/>
</dbReference>
<proteinExistence type="inferred from homology"/>
<comment type="similarity">
    <text evidence="1">Belongs to the phosphosulfolactate synthase family.</text>
</comment>
<gene>
    <name evidence="2" type="ORF">OM076_18005</name>
</gene>
<organism evidence="2 3">
    <name type="scientific">Solirubrobacter ginsenosidimutans</name>
    <dbReference type="NCBI Taxonomy" id="490573"/>
    <lineage>
        <taxon>Bacteria</taxon>
        <taxon>Bacillati</taxon>
        <taxon>Actinomycetota</taxon>
        <taxon>Thermoleophilia</taxon>
        <taxon>Solirubrobacterales</taxon>
        <taxon>Solirubrobacteraceae</taxon>
        <taxon>Solirubrobacter</taxon>
    </lineage>
</organism>
<dbReference type="Gene3D" id="3.20.20.70">
    <property type="entry name" value="Aldolase class I"/>
    <property type="match status" value="1"/>
</dbReference>
<evidence type="ECO:0000256" key="1">
    <source>
        <dbReference type="ARBA" id="ARBA00010424"/>
    </source>
</evidence>
<dbReference type="InterPro" id="IPR003830">
    <property type="entry name" value="ComA_synth"/>
</dbReference>
<dbReference type="PANTHER" id="PTHR48413:SF1">
    <property type="entry name" value="PROTEIN HEAT-STRESS-ASSOCIATED 32"/>
    <property type="match status" value="1"/>
</dbReference>
<sequence length="262" mass="28309">MERIQQPTAAGLEGLIPLPERAEKPRLTGVTHVVDPGLTCVEAAGLMELASNHVDVVRLGWGSAIVTQALEAKLAVYLEHDVAPMLGGTLTELAWRHGRIEQLRDALLRLGIAHVEVSEGTLDLPVGDKRRLIQSLGRDFTVFVEVGSKDGRLAPASELWVRQASEALDAGAHAIVCEGRVSGDAGLYWPDGSIRDELVEALVGAAGLERLIFEAPRRSQQAWLVRHFGSDVGLGNILPHDLIGVESLRLGLRSDTLTRFHA</sequence>
<name>A0A9X3MSE6_9ACTN</name>